<feature type="region of interest" description="Disordered" evidence="1">
    <location>
        <begin position="1247"/>
        <end position="1276"/>
    </location>
</feature>
<proteinExistence type="predicted"/>
<dbReference type="PANTHER" id="PTHR38690">
    <property type="entry name" value="PROTEASE-RELATED"/>
    <property type="match status" value="1"/>
</dbReference>
<evidence type="ECO:0000256" key="1">
    <source>
        <dbReference type="SAM" id="MobiDB-lite"/>
    </source>
</evidence>
<name>A0A3B0WFJ1_9ZZZZ</name>
<dbReference type="EMBL" id="UOFB01000424">
    <property type="protein sequence ID" value="VAW50022.1"/>
    <property type="molecule type" value="Genomic_DNA"/>
</dbReference>
<keyword evidence="2" id="KW-1133">Transmembrane helix</keyword>
<evidence type="ECO:0000313" key="4">
    <source>
        <dbReference type="EMBL" id="VAW50022.1"/>
    </source>
</evidence>
<keyword evidence="2" id="KW-0472">Membrane</keyword>
<feature type="transmembrane region" description="Helical" evidence="2">
    <location>
        <begin position="12"/>
        <end position="33"/>
    </location>
</feature>
<sequence>MVIKHTHHSLQIVFAVLIGYLLITRAFISWVQYAPDSFIEQVEWVTDSQIEFEQIKVQQNWLGFQFQVEQLAVNHVKFDLDIEYLDMDMNLFSMLIPTLKFGDNLTIKKGSILDKTTQNRSQNTLDIEGFSADKLEKMTEINLDISQLWQRVKVSDLIFKGVFDPDLTLNLYRYQSLKGQQLNVVSEFGVAYKESLNFERFSFKSSFETDLLGKIEQGEFSLFSFEPLRIEALAPLLPTVWHQKLPKGELILDLKAEVLQSTLSRLTLNLNTQALKWPQEREALPKHLGFELVWEETLQNKQTFFKDWRFRLSHIQLDNQYIKTVSPIELNFLENHLLTFQSNFFDIEPFKMLMKSFLPTAYSVFLLDKKTEFSIEKVSGQFNWRMLQLPQLDATIKALSIPVTDYPGIEIQSLMVSKKANNLILKTKFPMILSGLNLPMGGVKIILPNQINLTRLVDKGWGLEPFGFTLDKMPVTMTATGNKQGEMDVDLRIKVGDMKTLKQYLPYNLLSPELQAWLKMALVSGDNIQAHLQLKGNLKDFPFQDGTGLFQITATIENTFLKFDANWPMLEDFSGKIVFTPYQLKITSPQIHVGEGNYAQAVEVVIDHLDQKNIALVFKGKVKTELNQAISYLTKSPLSALLSMEPFIQNTQFQGAVDVTLDRVWIPLYGYKNQAEKVNGRVQFNNASMTLFDKIPLKKIQGSLEFTERSATASKLSVHVFNHNSTFSVKTKSKAHSIFIQGKGQFLRQKNPFFDDSIPWRLGINIPLRQEVKSGLNLNLDVLTDQVNSLLPAPFDAKILAEKRLKVSLDVTTESLRLNASLPKTLVIKGHWTHVKDSYQMDQFNLLFGQDIQTAFKERETASYIKGEIKEVNVDDWIQFLPHLSFVQNWYSDRVQKEPDLLSWNASIIDISALTFRENVYPNVRFEWLKRNLRTALQIKSTDVLANVVIKPNSPIEMNVERLRLHAIESSEAKASLLCQPEQISASLWPEVVFKGKKIELNGYLVDSLTFHLVDAKERLTITDIQGAFGQGAGSLTGQYLFDKSTYNSKLTLSLRSKKVAEMLRFIQLKQGFTGKKAKVDANLSWQGALECFSVKNVMGQVNFVLEDGVINDIEPGFARLIGLLSVESLARRLKLDLKDVTNKGMVYDQIKGQAQLKQGILQLESFGLKAPSASVALFGQVNLLKETFKLKAYVTPAIGASIPTIAALAGYANPLAALAVYTFMKVIPGVNENLVTFRYDVTGPWSDPKVSESKSKPKTNEPLFEEEHSILDTQR</sequence>
<keyword evidence="2" id="KW-0812">Transmembrane</keyword>
<gene>
    <name evidence="4" type="ORF">MNBD_GAMMA04-367</name>
</gene>
<dbReference type="InterPro" id="IPR011836">
    <property type="entry name" value="YhdP"/>
</dbReference>
<reference evidence="4" key="1">
    <citation type="submission" date="2018-06" db="EMBL/GenBank/DDBJ databases">
        <authorList>
            <person name="Zhirakovskaya E."/>
        </authorList>
    </citation>
    <scope>NUCLEOTIDE SEQUENCE</scope>
</reference>
<feature type="domain" description="YhdP central" evidence="3">
    <location>
        <begin position="481"/>
        <end position="1251"/>
    </location>
</feature>
<evidence type="ECO:0000259" key="3">
    <source>
        <dbReference type="Pfam" id="PF13116"/>
    </source>
</evidence>
<dbReference type="InterPro" id="IPR025263">
    <property type="entry name" value="YhdP_central"/>
</dbReference>
<evidence type="ECO:0000256" key="2">
    <source>
        <dbReference type="SAM" id="Phobius"/>
    </source>
</evidence>
<accession>A0A3B0WFJ1</accession>
<dbReference type="PANTHER" id="PTHR38690:SF1">
    <property type="entry name" value="PROTEASE"/>
    <property type="match status" value="1"/>
</dbReference>
<dbReference type="AlphaFoldDB" id="A0A3B0WFJ1"/>
<protein>
    <recommendedName>
        <fullName evidence="3">YhdP central domain-containing protein</fullName>
    </recommendedName>
</protein>
<feature type="compositionally biased region" description="Basic and acidic residues" evidence="1">
    <location>
        <begin position="1250"/>
        <end position="1276"/>
    </location>
</feature>
<organism evidence="4">
    <name type="scientific">hydrothermal vent metagenome</name>
    <dbReference type="NCBI Taxonomy" id="652676"/>
    <lineage>
        <taxon>unclassified sequences</taxon>
        <taxon>metagenomes</taxon>
        <taxon>ecological metagenomes</taxon>
    </lineage>
</organism>
<dbReference type="Pfam" id="PF13116">
    <property type="entry name" value="YhdP"/>
    <property type="match status" value="1"/>
</dbReference>